<dbReference type="InterPro" id="IPR004821">
    <property type="entry name" value="Cyt_trans-like"/>
</dbReference>
<dbReference type="EMBL" id="JJML01000016">
    <property type="protein sequence ID" value="KGF73037.1"/>
    <property type="molecule type" value="Genomic_DNA"/>
</dbReference>
<dbReference type="NCBIfam" id="NF000840">
    <property type="entry name" value="PRK00071.1-3"/>
    <property type="match status" value="1"/>
</dbReference>
<keyword evidence="7 10" id="KW-0067">ATP-binding</keyword>
<dbReference type="UniPathway" id="UPA00253">
    <property type="reaction ID" value="UER00332"/>
</dbReference>
<evidence type="ECO:0000256" key="5">
    <source>
        <dbReference type="ARBA" id="ARBA00022695"/>
    </source>
</evidence>
<evidence type="ECO:0000313" key="13">
    <source>
        <dbReference type="Proteomes" id="UP000030170"/>
    </source>
</evidence>
<dbReference type="PANTHER" id="PTHR39321">
    <property type="entry name" value="NICOTINATE-NUCLEOTIDE ADENYLYLTRANSFERASE-RELATED"/>
    <property type="match status" value="1"/>
</dbReference>
<dbReference type="Pfam" id="PF01467">
    <property type="entry name" value="CTP_transf_like"/>
    <property type="match status" value="1"/>
</dbReference>
<evidence type="ECO:0000256" key="4">
    <source>
        <dbReference type="ARBA" id="ARBA00022679"/>
    </source>
</evidence>
<comment type="similarity">
    <text evidence="10">Belongs to the NadD family.</text>
</comment>
<accession>A0A098TMF1</accession>
<dbReference type="InterPro" id="IPR005248">
    <property type="entry name" value="NadD/NMNAT"/>
</dbReference>
<dbReference type="GO" id="GO:0004515">
    <property type="term" value="F:nicotinate-nucleotide adenylyltransferase activity"/>
    <property type="evidence" value="ECO:0007669"/>
    <property type="project" value="UniProtKB-UniRule"/>
</dbReference>
<comment type="caution">
    <text evidence="12">The sequence shown here is derived from an EMBL/GenBank/DDBJ whole genome shotgun (WGS) entry which is preliminary data.</text>
</comment>
<organism evidence="12 13">
    <name type="scientific">Neosynechococcus sphagnicola sy1</name>
    <dbReference type="NCBI Taxonomy" id="1497020"/>
    <lineage>
        <taxon>Bacteria</taxon>
        <taxon>Bacillati</taxon>
        <taxon>Cyanobacteriota</taxon>
        <taxon>Cyanophyceae</taxon>
        <taxon>Neosynechococcales</taxon>
        <taxon>Neosynechococcaceae</taxon>
        <taxon>Neosynechococcus</taxon>
    </lineage>
</organism>
<gene>
    <name evidence="10" type="primary">nadD</name>
    <name evidence="12" type="ORF">DO97_03120</name>
</gene>
<evidence type="ECO:0000256" key="2">
    <source>
        <dbReference type="ARBA" id="ARBA00005019"/>
    </source>
</evidence>
<keyword evidence="6 10" id="KW-0547">Nucleotide-binding</keyword>
<evidence type="ECO:0000256" key="8">
    <source>
        <dbReference type="ARBA" id="ARBA00023027"/>
    </source>
</evidence>
<dbReference type="HAMAP" id="MF_00244">
    <property type="entry name" value="NaMN_adenylyltr"/>
    <property type="match status" value="1"/>
</dbReference>
<dbReference type="RefSeq" id="WP_036532263.1">
    <property type="nucleotide sequence ID" value="NZ_JJML01000016.1"/>
</dbReference>
<evidence type="ECO:0000259" key="11">
    <source>
        <dbReference type="Pfam" id="PF01467"/>
    </source>
</evidence>
<comment type="function">
    <text evidence="1 10">Catalyzes the reversible adenylation of nicotinate mononucleotide (NaMN) to nicotinic acid adenine dinucleotide (NaAD).</text>
</comment>
<keyword evidence="5 10" id="KW-0548">Nucleotidyltransferase</keyword>
<dbReference type="CDD" id="cd02165">
    <property type="entry name" value="NMNAT"/>
    <property type="match status" value="1"/>
</dbReference>
<comment type="catalytic activity">
    <reaction evidence="9 10">
        <text>nicotinate beta-D-ribonucleotide + ATP + H(+) = deamido-NAD(+) + diphosphate</text>
        <dbReference type="Rhea" id="RHEA:22860"/>
        <dbReference type="ChEBI" id="CHEBI:15378"/>
        <dbReference type="ChEBI" id="CHEBI:30616"/>
        <dbReference type="ChEBI" id="CHEBI:33019"/>
        <dbReference type="ChEBI" id="CHEBI:57502"/>
        <dbReference type="ChEBI" id="CHEBI:58437"/>
        <dbReference type="EC" id="2.7.7.18"/>
    </reaction>
</comment>
<dbReference type="STRING" id="1497020.DO97_03120"/>
<dbReference type="InterPro" id="IPR014729">
    <property type="entry name" value="Rossmann-like_a/b/a_fold"/>
</dbReference>
<keyword evidence="3 10" id="KW-0662">Pyridine nucleotide biosynthesis</keyword>
<evidence type="ECO:0000256" key="6">
    <source>
        <dbReference type="ARBA" id="ARBA00022741"/>
    </source>
</evidence>
<evidence type="ECO:0000256" key="7">
    <source>
        <dbReference type="ARBA" id="ARBA00022840"/>
    </source>
</evidence>
<dbReference type="OrthoDB" id="5295945at2"/>
<dbReference type="SUPFAM" id="SSF52374">
    <property type="entry name" value="Nucleotidylyl transferase"/>
    <property type="match status" value="1"/>
</dbReference>
<dbReference type="NCBIfam" id="TIGR00125">
    <property type="entry name" value="cyt_tran_rel"/>
    <property type="match status" value="1"/>
</dbReference>
<dbReference type="Proteomes" id="UP000030170">
    <property type="component" value="Unassembled WGS sequence"/>
</dbReference>
<evidence type="ECO:0000256" key="3">
    <source>
        <dbReference type="ARBA" id="ARBA00022642"/>
    </source>
</evidence>
<keyword evidence="4 10" id="KW-0808">Transferase</keyword>
<evidence type="ECO:0000313" key="12">
    <source>
        <dbReference type="EMBL" id="KGF73037.1"/>
    </source>
</evidence>
<reference evidence="12 13" key="1">
    <citation type="journal article" date="2014" name="Mol. Ecol.">
        <title>Evolution of Synechococcus.</title>
        <authorList>
            <person name="Dvorak P."/>
            <person name="Casamatta D."/>
            <person name="Hasler P."/>
            <person name="Poulickova A."/>
            <person name="Ondrej V."/>
            <person name="Sanges R."/>
        </authorList>
    </citation>
    <scope>NUCLEOTIDE SEQUENCE [LARGE SCALE GENOMIC DNA]</scope>
    <source>
        <strain evidence="12 13">CAUP A 1101</strain>
    </source>
</reference>
<dbReference type="GO" id="GO:0009435">
    <property type="term" value="P:NAD+ biosynthetic process"/>
    <property type="evidence" value="ECO:0007669"/>
    <property type="project" value="UniProtKB-UniRule"/>
</dbReference>
<comment type="pathway">
    <text evidence="2 10">Cofactor biosynthesis; NAD(+) biosynthesis; deamido-NAD(+) from nicotinate D-ribonucleotide: step 1/1.</text>
</comment>
<name>A0A098TMF1_9CYAN</name>
<sequence>MPRIAIFGGTFDPVHWGHLLIAETALNQCALDQVIWVPTHLPPHKLSQPQSGFEHRAAMVAIAIADQPRFRLSTLEARRAEPSYAISTLRDLAVQYPHAEWFWVIGLDAFETLPRWQQCQTVAATCEWLVAPRGCCDLVHSPPLPKQSPMQQCQQITQQLAARGVGLRWQLLQIPTLDISSSLIRQYQRDRRSIRYLLPESVQLYIKKHQLYLHAADLEI</sequence>
<evidence type="ECO:0000256" key="9">
    <source>
        <dbReference type="ARBA" id="ARBA00048721"/>
    </source>
</evidence>
<dbReference type="Gene3D" id="3.40.50.620">
    <property type="entry name" value="HUPs"/>
    <property type="match status" value="1"/>
</dbReference>
<keyword evidence="13" id="KW-1185">Reference proteome</keyword>
<dbReference type="GO" id="GO:0005524">
    <property type="term" value="F:ATP binding"/>
    <property type="evidence" value="ECO:0007669"/>
    <property type="project" value="UniProtKB-KW"/>
</dbReference>
<evidence type="ECO:0000256" key="1">
    <source>
        <dbReference type="ARBA" id="ARBA00002324"/>
    </source>
</evidence>
<evidence type="ECO:0000256" key="10">
    <source>
        <dbReference type="HAMAP-Rule" id="MF_00244"/>
    </source>
</evidence>
<proteinExistence type="inferred from homology"/>
<feature type="domain" description="Cytidyltransferase-like" evidence="11">
    <location>
        <begin position="6"/>
        <end position="186"/>
    </location>
</feature>
<dbReference type="EC" id="2.7.7.18" evidence="10"/>
<protein>
    <recommendedName>
        <fullName evidence="10">Probable nicotinate-nucleotide adenylyltransferase</fullName>
        <ecNumber evidence="10">2.7.7.18</ecNumber>
    </recommendedName>
    <alternativeName>
        <fullName evidence="10">Deamido-NAD(+) diphosphorylase</fullName>
    </alternativeName>
    <alternativeName>
        <fullName evidence="10">Deamido-NAD(+) pyrophosphorylase</fullName>
    </alternativeName>
    <alternativeName>
        <fullName evidence="10">Nicotinate mononucleotide adenylyltransferase</fullName>
        <shortName evidence="10">NaMN adenylyltransferase</shortName>
    </alternativeName>
</protein>
<keyword evidence="8 10" id="KW-0520">NAD</keyword>
<dbReference type="PANTHER" id="PTHR39321:SF3">
    <property type="entry name" value="PHOSPHOPANTETHEINE ADENYLYLTRANSFERASE"/>
    <property type="match status" value="1"/>
</dbReference>
<dbReference type="AlphaFoldDB" id="A0A098TMF1"/>
<dbReference type="NCBIfam" id="TIGR00482">
    <property type="entry name" value="nicotinate (nicotinamide) nucleotide adenylyltransferase"/>
    <property type="match status" value="1"/>
</dbReference>